<dbReference type="EMBL" id="NMUH01011961">
    <property type="protein sequence ID" value="MQM22009.1"/>
    <property type="molecule type" value="Genomic_DNA"/>
</dbReference>
<evidence type="ECO:0000313" key="3">
    <source>
        <dbReference type="Proteomes" id="UP000652761"/>
    </source>
</evidence>
<keyword evidence="1" id="KW-0812">Transmembrane</keyword>
<name>A0A843XQH0_COLES</name>
<feature type="transmembrane region" description="Helical" evidence="1">
    <location>
        <begin position="199"/>
        <end position="221"/>
    </location>
</feature>
<organism evidence="2 3">
    <name type="scientific">Colocasia esculenta</name>
    <name type="common">Wild taro</name>
    <name type="synonym">Arum esculentum</name>
    <dbReference type="NCBI Taxonomy" id="4460"/>
    <lineage>
        <taxon>Eukaryota</taxon>
        <taxon>Viridiplantae</taxon>
        <taxon>Streptophyta</taxon>
        <taxon>Embryophyta</taxon>
        <taxon>Tracheophyta</taxon>
        <taxon>Spermatophyta</taxon>
        <taxon>Magnoliopsida</taxon>
        <taxon>Liliopsida</taxon>
        <taxon>Araceae</taxon>
        <taxon>Aroideae</taxon>
        <taxon>Colocasieae</taxon>
        <taxon>Colocasia</taxon>
    </lineage>
</organism>
<proteinExistence type="predicted"/>
<evidence type="ECO:0000313" key="2">
    <source>
        <dbReference type="EMBL" id="MQM22009.1"/>
    </source>
</evidence>
<gene>
    <name evidence="2" type="ORF">Taro_055056</name>
</gene>
<evidence type="ECO:0000256" key="1">
    <source>
        <dbReference type="SAM" id="Phobius"/>
    </source>
</evidence>
<reference evidence="2" key="1">
    <citation type="submission" date="2017-07" db="EMBL/GenBank/DDBJ databases">
        <title>Taro Niue Genome Assembly and Annotation.</title>
        <authorList>
            <person name="Atibalentja N."/>
            <person name="Keating K."/>
            <person name="Fields C.J."/>
        </authorList>
    </citation>
    <scope>NUCLEOTIDE SEQUENCE</scope>
    <source>
        <strain evidence="2">Niue_2</strain>
        <tissue evidence="2">Leaf</tissue>
    </source>
</reference>
<sequence length="266" mass="28938">MVFPKNGTRALLAHPCRVAFSEHLVLITGARAVNVVAVFARAAVGFVIGLRVHVGVSRRLREPTLRVVWPSPVQGCGLRNRCCATSGMRYAAVVLAVAFWSVFPERRLGGSGCVLVMVPRMALGALGGGPPQAALCCFCLSLLSFFGDELSLFPVLCPWPCVWLWCWPVCLSDHFSCPRPCWWDFVGPHGQEVCFVSCALWALPDGSLVSAMGVWLVVLLWKCQSRLVVSPCVWKRLVVRVSFPYFSLVAWGGGAGRAVGAVFFAL</sequence>
<keyword evidence="3" id="KW-1185">Reference proteome</keyword>
<keyword evidence="1" id="KW-1133">Transmembrane helix</keyword>
<keyword evidence="1" id="KW-0472">Membrane</keyword>
<accession>A0A843XQH0</accession>
<comment type="caution">
    <text evidence="2">The sequence shown here is derived from an EMBL/GenBank/DDBJ whole genome shotgun (WGS) entry which is preliminary data.</text>
</comment>
<dbReference type="AlphaFoldDB" id="A0A843XQH0"/>
<dbReference type="Proteomes" id="UP000652761">
    <property type="component" value="Unassembled WGS sequence"/>
</dbReference>
<feature type="transmembrane region" description="Helical" evidence="1">
    <location>
        <begin position="242"/>
        <end position="265"/>
    </location>
</feature>
<protein>
    <submittedName>
        <fullName evidence="2">Uncharacterized protein</fullName>
    </submittedName>
</protein>